<accession>A0A348ANT6</accession>
<proteinExistence type="predicted"/>
<protein>
    <recommendedName>
        <fullName evidence="1">YgjP-like metallopeptidase domain-containing protein</fullName>
    </recommendedName>
</protein>
<evidence type="ECO:0000313" key="3">
    <source>
        <dbReference type="Proteomes" id="UP000276437"/>
    </source>
</evidence>
<dbReference type="InterPro" id="IPR053136">
    <property type="entry name" value="UTP_pyrophosphatase-like"/>
</dbReference>
<keyword evidence="3" id="KW-1185">Reference proteome</keyword>
<dbReference type="InterPro" id="IPR002725">
    <property type="entry name" value="YgjP-like_metallopeptidase"/>
</dbReference>
<evidence type="ECO:0000313" key="2">
    <source>
        <dbReference type="EMBL" id="BBB92734.1"/>
    </source>
</evidence>
<dbReference type="Gene3D" id="3.30.2010.10">
    <property type="entry name" value="Metalloproteases ('zincins'), catalytic domain"/>
    <property type="match status" value="1"/>
</dbReference>
<dbReference type="RefSeq" id="WP_126309665.1">
    <property type="nucleotide sequence ID" value="NZ_AP018449.1"/>
</dbReference>
<dbReference type="Proteomes" id="UP000276437">
    <property type="component" value="Chromosome"/>
</dbReference>
<reference evidence="2 3" key="1">
    <citation type="journal article" date="2018" name="Int. J. Syst. Evol. Microbiol.">
        <title>Methylomusa anaerophila gen. nov., sp. nov., an anaerobic methanol-utilizing bacterium isolated from a microbial fuel cell.</title>
        <authorList>
            <person name="Amano N."/>
            <person name="Yamamuro A."/>
            <person name="Miyahara M."/>
            <person name="Kouzuma A."/>
            <person name="Abe T."/>
            <person name="Watanabe K."/>
        </authorList>
    </citation>
    <scope>NUCLEOTIDE SEQUENCE [LARGE SCALE GENOMIC DNA]</scope>
    <source>
        <strain evidence="2 3">MMFC1</strain>
    </source>
</reference>
<gene>
    <name evidence="2" type="ORF">MAMMFC1_03429</name>
</gene>
<dbReference type="OrthoDB" id="9811177at2"/>
<sequence>MNDIVIADQMLKYSISYSKRRKTIKIRLVPPNLIEITAPNRMAKPEIEHLLTSKAKWINEQFSKLRTLANEPVNQCVTEGAPILYQGVPYILVWKSGQSNQEVKLCQDQIIICLPDCEQDKMNTVANQMLKIWLIDHAEKMFHEKTVFWANEIGVCPRRITIRDQKTRWGSCSSLGNINYNWRIIMAPPQVSDYLVVHELCHFIEPNHSTKFWDLVAKYMPDYKRHRDWLTKNGRILSRI</sequence>
<dbReference type="PANTHER" id="PTHR30399">
    <property type="entry name" value="UNCHARACTERIZED PROTEIN YGJP"/>
    <property type="match status" value="1"/>
</dbReference>
<feature type="domain" description="YgjP-like metallopeptidase" evidence="1">
    <location>
        <begin position="22"/>
        <end position="232"/>
    </location>
</feature>
<dbReference type="PANTHER" id="PTHR30399:SF1">
    <property type="entry name" value="UTP PYROPHOSPHATASE"/>
    <property type="match status" value="1"/>
</dbReference>
<evidence type="ECO:0000259" key="1">
    <source>
        <dbReference type="Pfam" id="PF01863"/>
    </source>
</evidence>
<organism evidence="2 3">
    <name type="scientific">Methylomusa anaerophila</name>
    <dbReference type="NCBI Taxonomy" id="1930071"/>
    <lineage>
        <taxon>Bacteria</taxon>
        <taxon>Bacillati</taxon>
        <taxon>Bacillota</taxon>
        <taxon>Negativicutes</taxon>
        <taxon>Selenomonadales</taxon>
        <taxon>Sporomusaceae</taxon>
        <taxon>Methylomusa</taxon>
    </lineage>
</organism>
<dbReference type="CDD" id="cd07344">
    <property type="entry name" value="M48_yhfN_like"/>
    <property type="match status" value="1"/>
</dbReference>
<dbReference type="EMBL" id="AP018449">
    <property type="protein sequence ID" value="BBB92734.1"/>
    <property type="molecule type" value="Genomic_DNA"/>
</dbReference>
<dbReference type="AlphaFoldDB" id="A0A348ANT6"/>
<name>A0A348ANT6_9FIRM</name>
<dbReference type="KEGG" id="mana:MAMMFC1_03429"/>
<dbReference type="Pfam" id="PF01863">
    <property type="entry name" value="YgjP-like"/>
    <property type="match status" value="1"/>
</dbReference>